<keyword evidence="2" id="KW-1185">Reference proteome</keyword>
<organism evidence="1 2">
    <name type="scientific">Smallanthus sonchifolius</name>
    <dbReference type="NCBI Taxonomy" id="185202"/>
    <lineage>
        <taxon>Eukaryota</taxon>
        <taxon>Viridiplantae</taxon>
        <taxon>Streptophyta</taxon>
        <taxon>Embryophyta</taxon>
        <taxon>Tracheophyta</taxon>
        <taxon>Spermatophyta</taxon>
        <taxon>Magnoliopsida</taxon>
        <taxon>eudicotyledons</taxon>
        <taxon>Gunneridae</taxon>
        <taxon>Pentapetalae</taxon>
        <taxon>asterids</taxon>
        <taxon>campanulids</taxon>
        <taxon>Asterales</taxon>
        <taxon>Asteraceae</taxon>
        <taxon>Asteroideae</taxon>
        <taxon>Heliantheae alliance</taxon>
        <taxon>Millerieae</taxon>
        <taxon>Smallanthus</taxon>
    </lineage>
</organism>
<dbReference type="Proteomes" id="UP001056120">
    <property type="component" value="Linkage Group LG07"/>
</dbReference>
<proteinExistence type="predicted"/>
<name>A0ACB9ITL6_9ASTR</name>
<gene>
    <name evidence="1" type="ORF">L1987_20466</name>
</gene>
<evidence type="ECO:0000313" key="2">
    <source>
        <dbReference type="Proteomes" id="UP001056120"/>
    </source>
</evidence>
<sequence>MLFTSWADCFTGTAVKPVVVKNTFVGKKDVVGDKEIAGKKEVVGDKEIAGKKEVVGKKETAGKPKKASSVKGKGKEETPEPQLLVEDNDSITCSGPSPFVAIPFIILLPLPIEHFSSSCLIMSFFLTVFIVLEIVKAQCALDKEKLVELVAVIKGERQKVWRDREALSVEKKLMKRRLLLLPLR</sequence>
<dbReference type="EMBL" id="CM042024">
    <property type="protein sequence ID" value="KAI3810843.1"/>
    <property type="molecule type" value="Genomic_DNA"/>
</dbReference>
<reference evidence="1 2" key="2">
    <citation type="journal article" date="2022" name="Mol. Ecol. Resour.">
        <title>The genomes of chicory, endive, great burdock and yacon provide insights into Asteraceae paleo-polyploidization history and plant inulin production.</title>
        <authorList>
            <person name="Fan W."/>
            <person name="Wang S."/>
            <person name="Wang H."/>
            <person name="Wang A."/>
            <person name="Jiang F."/>
            <person name="Liu H."/>
            <person name="Zhao H."/>
            <person name="Xu D."/>
            <person name="Zhang Y."/>
        </authorList>
    </citation>
    <scope>NUCLEOTIDE SEQUENCE [LARGE SCALE GENOMIC DNA]</scope>
    <source>
        <strain evidence="2">cv. Yunnan</strain>
        <tissue evidence="1">Leaves</tissue>
    </source>
</reference>
<reference evidence="2" key="1">
    <citation type="journal article" date="2022" name="Mol. Ecol. Resour.">
        <title>The genomes of chicory, endive, great burdock and yacon provide insights into Asteraceae palaeo-polyploidization history and plant inulin production.</title>
        <authorList>
            <person name="Fan W."/>
            <person name="Wang S."/>
            <person name="Wang H."/>
            <person name="Wang A."/>
            <person name="Jiang F."/>
            <person name="Liu H."/>
            <person name="Zhao H."/>
            <person name="Xu D."/>
            <person name="Zhang Y."/>
        </authorList>
    </citation>
    <scope>NUCLEOTIDE SEQUENCE [LARGE SCALE GENOMIC DNA]</scope>
    <source>
        <strain evidence="2">cv. Yunnan</strain>
    </source>
</reference>
<evidence type="ECO:0000313" key="1">
    <source>
        <dbReference type="EMBL" id="KAI3810843.1"/>
    </source>
</evidence>
<comment type="caution">
    <text evidence="1">The sequence shown here is derived from an EMBL/GenBank/DDBJ whole genome shotgun (WGS) entry which is preliminary data.</text>
</comment>
<protein>
    <submittedName>
        <fullName evidence="1">Uncharacterized protein</fullName>
    </submittedName>
</protein>
<accession>A0ACB9ITL6</accession>